<dbReference type="InterPro" id="IPR036526">
    <property type="entry name" value="C-N_Hydrolase_sf"/>
</dbReference>
<evidence type="ECO:0000313" key="3">
    <source>
        <dbReference type="EMBL" id="BBH27618.1"/>
    </source>
</evidence>
<dbReference type="Gene3D" id="3.60.110.10">
    <property type="entry name" value="Carbon-nitrogen hydrolase"/>
    <property type="match status" value="1"/>
</dbReference>
<proteinExistence type="predicted"/>
<keyword evidence="1 3" id="KW-0378">Hydrolase</keyword>
<dbReference type="Pfam" id="PF00795">
    <property type="entry name" value="CN_hydrolase"/>
    <property type="match status" value="1"/>
</dbReference>
<name>A0A3G9JSZ5_9FIRM</name>
<gene>
    <name evidence="3" type="ORF">SG0102_25520</name>
</gene>
<dbReference type="PROSITE" id="PS50263">
    <property type="entry name" value="CN_HYDROLASE"/>
    <property type="match status" value="1"/>
</dbReference>
<dbReference type="InterPro" id="IPR003010">
    <property type="entry name" value="C-N_Hydrolase"/>
</dbReference>
<dbReference type="PANTHER" id="PTHR43674:SF16">
    <property type="entry name" value="CARBON-NITROGEN FAMILY, PUTATIVE (AFU_ORTHOLOGUE AFUA_5G02350)-RELATED"/>
    <property type="match status" value="1"/>
</dbReference>
<dbReference type="InterPro" id="IPR050345">
    <property type="entry name" value="Aliph_Amidase/BUP"/>
</dbReference>
<feature type="domain" description="CN hydrolase" evidence="2">
    <location>
        <begin position="1"/>
        <end position="240"/>
    </location>
</feature>
<organism evidence="3 4">
    <name type="scientific">Intestinibaculum porci</name>
    <dbReference type="NCBI Taxonomy" id="2487118"/>
    <lineage>
        <taxon>Bacteria</taxon>
        <taxon>Bacillati</taxon>
        <taxon>Bacillota</taxon>
        <taxon>Erysipelotrichia</taxon>
        <taxon>Erysipelotrichales</taxon>
        <taxon>Erysipelotrichaceae</taxon>
        <taxon>Intestinibaculum</taxon>
    </lineage>
</organism>
<evidence type="ECO:0000313" key="4">
    <source>
        <dbReference type="Proteomes" id="UP000268059"/>
    </source>
</evidence>
<protein>
    <submittedName>
        <fullName evidence="3">Carbon-nitrogen hydrolase</fullName>
    </submittedName>
</protein>
<dbReference type="Proteomes" id="UP000268059">
    <property type="component" value="Chromosome"/>
</dbReference>
<keyword evidence="4" id="KW-1185">Reference proteome</keyword>
<accession>A0A3G9JSZ5</accession>
<dbReference type="SUPFAM" id="SSF56317">
    <property type="entry name" value="Carbon-nitrogen hydrolase"/>
    <property type="match status" value="1"/>
</dbReference>
<dbReference type="KEGG" id="ebm:SG0102_25520"/>
<sequence length="263" mass="30433">MKIAMAQMAMTDRLEDNFYKSLRMINLAKDSDLIFFPEIQFSPFFPLRPNRQAARYLMDRTHPFIGKMQEKAQEHQMYISPNFYMHDGHNYDTSLLIDPNGEIVGESHMVHIADFPHFYEKEYYTPAPDGFKVFDTPFGKIGIVICFDRHFPESVRSCALRGAQLILIPTANLKEEPMALFEAEIRTQAYQNGVFIAMCNRVGREEDVIFAGESLVAHPNGRIMIKADDREALATVELDLSEATKRQKEVPFLKLRRPQEYEL</sequence>
<dbReference type="OrthoDB" id="9811121at2"/>
<reference evidence="3 4" key="1">
    <citation type="submission" date="2018-11" db="EMBL/GenBank/DDBJ databases">
        <title>Novel Erysipelotrichaceae bacterium isolated from small intestine of a swine.</title>
        <authorList>
            <person name="Kim J.S."/>
            <person name="Choe H."/>
            <person name="Lee Y.R."/>
            <person name="Kim K.M."/>
            <person name="Park D.S."/>
        </authorList>
    </citation>
    <scope>NUCLEOTIDE SEQUENCE [LARGE SCALE GENOMIC DNA]</scope>
    <source>
        <strain evidence="3 4">SG0102</strain>
    </source>
</reference>
<dbReference type="FunCoup" id="A0A3G9JSZ5">
    <property type="interactions" value="373"/>
</dbReference>
<dbReference type="RefSeq" id="WP_125120324.1">
    <property type="nucleotide sequence ID" value="NZ_AP019309.1"/>
</dbReference>
<dbReference type="EMBL" id="AP019309">
    <property type="protein sequence ID" value="BBH27618.1"/>
    <property type="molecule type" value="Genomic_DNA"/>
</dbReference>
<dbReference type="InParanoid" id="A0A3G9JSZ5"/>
<dbReference type="AlphaFoldDB" id="A0A3G9JSZ5"/>
<dbReference type="PANTHER" id="PTHR43674">
    <property type="entry name" value="NITRILASE C965.09-RELATED"/>
    <property type="match status" value="1"/>
</dbReference>
<dbReference type="GO" id="GO:0016811">
    <property type="term" value="F:hydrolase activity, acting on carbon-nitrogen (but not peptide) bonds, in linear amides"/>
    <property type="evidence" value="ECO:0007669"/>
    <property type="project" value="TreeGrafter"/>
</dbReference>
<evidence type="ECO:0000259" key="2">
    <source>
        <dbReference type="PROSITE" id="PS50263"/>
    </source>
</evidence>
<evidence type="ECO:0000256" key="1">
    <source>
        <dbReference type="ARBA" id="ARBA00022801"/>
    </source>
</evidence>
<dbReference type="CDD" id="cd07197">
    <property type="entry name" value="nitrilase"/>
    <property type="match status" value="1"/>
</dbReference>